<dbReference type="SUPFAM" id="SSF48371">
    <property type="entry name" value="ARM repeat"/>
    <property type="match status" value="1"/>
</dbReference>
<dbReference type="CDD" id="cd11684">
    <property type="entry name" value="DHR2_DOCK"/>
    <property type="match status" value="1"/>
</dbReference>
<feature type="domain" description="DOCKER" evidence="8">
    <location>
        <begin position="1745"/>
        <end position="2163"/>
    </location>
</feature>
<dbReference type="Gene3D" id="1.20.1270.350">
    <property type="entry name" value="Dedicator of cytokinesis N-terminal subdomain"/>
    <property type="match status" value="1"/>
</dbReference>
<dbReference type="PANTHER" id="PTHR45653:SF10">
    <property type="entry name" value="MYOBLAST CITY, ISOFORM B"/>
    <property type="match status" value="1"/>
</dbReference>
<dbReference type="Pfam" id="PF06920">
    <property type="entry name" value="DHR-2_Lobe_A"/>
    <property type="match status" value="1"/>
</dbReference>
<dbReference type="GO" id="GO:0007264">
    <property type="term" value="P:small GTPase-mediated signal transduction"/>
    <property type="evidence" value="ECO:0007669"/>
    <property type="project" value="InterPro"/>
</dbReference>
<dbReference type="InterPro" id="IPR056372">
    <property type="entry name" value="TPR_DOCK"/>
</dbReference>
<evidence type="ECO:0000256" key="3">
    <source>
        <dbReference type="ARBA" id="ARBA00022553"/>
    </source>
</evidence>
<feature type="domain" description="C2 DOCK-type" evidence="7">
    <location>
        <begin position="875"/>
        <end position="1048"/>
    </location>
</feature>
<dbReference type="Gene3D" id="1.20.58.740">
    <property type="match status" value="1"/>
</dbReference>
<comment type="similarity">
    <text evidence="5">Belongs to the DOCK family.</text>
</comment>
<reference evidence="9 10" key="3">
    <citation type="journal article" date="2015" name="Genome Announc.">
        <title>Draft Genome Sequence of the Archiascomycetous Yeast Saitoella complicata.</title>
        <authorList>
            <person name="Yamauchi K."/>
            <person name="Kondo S."/>
            <person name="Hamamoto M."/>
            <person name="Takahashi Y."/>
            <person name="Ogura Y."/>
            <person name="Hayashi T."/>
            <person name="Nishida H."/>
        </authorList>
    </citation>
    <scope>NUCLEOTIDE SEQUENCE [LARGE SCALE GENOMIC DNA]</scope>
    <source>
        <strain evidence="9 10">NRRL Y-17804</strain>
    </source>
</reference>
<dbReference type="Pfam" id="PF23554">
    <property type="entry name" value="TPR_DOCK"/>
    <property type="match status" value="2"/>
</dbReference>
<dbReference type="InterPro" id="IPR042455">
    <property type="entry name" value="DOCK_N_sub1"/>
</dbReference>
<comment type="caution">
    <text evidence="9">The sequence shown here is derived from an EMBL/GenBank/DDBJ whole genome shotgun (WGS) entry which is preliminary data.</text>
</comment>
<sequence length="2300" mass="256166">MKSLPEEKFEENLADLMRDYERYETVTSYVETLLPYKTYFVSAWVDRVTHLGSSVSSRAEGAHKCLKGHIGVSTGNLLTVVDHSRAFMEEQHKEIIGKIANEKGARNGRPFLNACELNSIRRPSKVIVIMWTEREPLLKVHGDLKLVEPHRPFKLNHSYSFCIRQFLNRLALTFSSSEHGPPRISRPRASSTTLKRLRCRQFRPEFELTSFTEITNPDKRSSLHSPSIPSSLVQLRRQHNYPTRQPQRTTRLRMLPNHCCASDSQWQPLTFGIGYGHAVHNFTPLDPTNSAPEGASGFEVALSLGDEVYVFEECEGWYRGYLVTEAIANGCESAGDGDGAIETRAFVGVFPKDCICVREFMALQEEADGTETPWNAFKEEMGSVMSVPTPTARRSYCSEKERRQATTFTTPPASPGGTRTRKSSSLVPATGPHTSSVYPRTPRTPETRTPSTRPTPRPRSAFAHRSPPPIPGISPYEESRLGKTEPVVDEISAACKEWYAALPRLLACSQYDLFAAVSGKIDECERIRREMSSGALTREEMRRVREGAVNTLVEGNKLIGADLIVRSTLDGKIEGGDDGISPIRLMVKQAALTSSASPTGTCKGGDFDEHPFSESAESAPLSKFVLVDVRAFVANICNAASEQVQCHFFLYSGAKYITEPYVVSINSQGVPTDGDGVWDDVRMLFDGLSMKECADSVHLVCRIYKIETLILAAVSTRTHTSSGESKSSKTSRKSAFFGVNGSKASLDLRPPSTAGSSRSAGAHEQDCRRPFGCAVLEISRFLQSKELEGGQQIMRIFTPAARLDGSGHATLHEDIIHSKVNVIEKNARADSLHVNVRVFSGTNADGLARAWPTVLQGVTVLPRYGFTAGMQFGERSDLYVELVGADVLGSVGASLLTGKSGGTVPLSPLQVREIYLECELRTDDGHTLSLPSVSNLEDHDAWVSAIAGLRDPTWRESFKVELDDLDWHEAHLCFSVRTVGSETPLATAYMPLFDRSRNTFVKDGDHDLHLYVYDPVSDRSPSTYLQYRPTYGALGKLLAAVRIKTTLCSTTITQDQALSSLLEWKDVLARTDVNGPEALEEVLKQVCFVPEIEFVKFQKEVFDALFGILVEGNPSGRLDDLVFEVLVVVLGVVSDRRFTHFKHVVDNYMDTQFNYPFATANLVRCIQRLLSHPTTDDNARQLRAMMKVWQHIVRFIVLARQKQRQKEIGLGINAAHNDLTFVKALRGMLESLNSLMATTSPQSIVGTQTIAIQHFGDLLPVLASVFPMEEVFGIAVNFLKSCRDSRGQQGVYKLLLILNLCRSPMFMIGELHRELITHVVTWLQSAPSSSLPVSPRSPLSPTFETNSGAYTFARIRLTLTIFAVLLDQLWSERRTVGDGAKVEHDTKVAIFLPVLGSIVEMYDDLRTSSSDRSRGTTVLFPEAYPLSTRTLASGIDEGLCEATSLILTLFRLASQDQFSSYFYSIVSAFHGDIVLHLTKVLNILEVILEPGIFPDTWLNVRALVHRGTVDYLENVCDVLRSHLLPQPEIADTFPTELWQRFFTLLLKVIGSDALVIETFSTQKRRAVWHLVGDLRSQGAYLLRRAWNCLGWTPIGDGNLDVAIDRLGGYQVQFAPCLISQLVEIALSNHEELRIVAARILQTMVVNEYNLNENLTVVHEAMIHALDSVFNKKPALAEQDGKDLFVGILREGFDQLGVSPEFLGMVEDLLGSLDRFLSLLGGLYSLPDGEAYDYGRYYDTLKLLEFIKDIEEDIYVRYVHTLVELHVQQEHFVEAALALQMHADLYAWDDTELLPELTQPEFPRQTPSARKEAIYLQMIDYHIQGRAWEYAIEVCKTLSDVYETRTLEYAKLSAMHLRQAQFLDNIVNDDRTHSEFFRVAFYGLGFPPVLRNRQFIFEGAHWERLSGFVERMQILYPEAELLPANLALPDVLGQQDGQYLQINAVQPEPDRTHAVFLRQDVSTRIREHYVRHGIRHFSYTRPVSVSRMPTISSSSSEFSVLDLWTEKTLYTTDVAFPTIIRRAEIADVGVVRSSPLENALGAVHAKNEELMGFELKYGQLDVCDNLSPFSMSLSGAVDSPINGGIRQYRAKFLSDEYRLAQEGEAETIENLGYAINEQVGVLQRCLEIHGRLVSAEMRPLHESLKSLFRRNFAADLNRLTVTSAGSNGMSRLSPISTISDGKTSTHLYKLTLRESSTYPNLPPVKLSTSPRRPVLGRAPHTASFQGRTETPFGSGGAEQTQDESGSSGSTTGLSIPGQGHGRASMSASVRARSMVGTLKRSLRFSKGTAALSQFAEGFDKA</sequence>
<dbReference type="InterPro" id="IPR027357">
    <property type="entry name" value="DOCKER_dom"/>
</dbReference>
<feature type="compositionally biased region" description="Low complexity" evidence="6">
    <location>
        <begin position="2243"/>
        <end position="2253"/>
    </location>
</feature>
<keyword evidence="3" id="KW-0597">Phosphoprotein</keyword>
<feature type="compositionally biased region" description="Polar residues" evidence="6">
    <location>
        <begin position="423"/>
        <end position="438"/>
    </location>
</feature>
<dbReference type="Pfam" id="PF14429">
    <property type="entry name" value="DOCK-C2"/>
    <property type="match status" value="1"/>
</dbReference>
<dbReference type="InterPro" id="IPR046769">
    <property type="entry name" value="DOCKER_Lobe_A"/>
</dbReference>
<feature type="compositionally biased region" description="Low complexity" evidence="6">
    <location>
        <begin position="2261"/>
        <end position="2271"/>
    </location>
</feature>
<dbReference type="Pfam" id="PF20422">
    <property type="entry name" value="DHR-2_Lobe_B"/>
    <property type="match status" value="1"/>
</dbReference>
<evidence type="ECO:0000259" key="7">
    <source>
        <dbReference type="PROSITE" id="PS51650"/>
    </source>
</evidence>
<evidence type="ECO:0000256" key="5">
    <source>
        <dbReference type="PROSITE-ProRule" id="PRU00983"/>
    </source>
</evidence>
<dbReference type="InterPro" id="IPR027007">
    <property type="entry name" value="C2_DOCK-type_domain"/>
</dbReference>
<dbReference type="PROSITE" id="PS51650">
    <property type="entry name" value="C2_DOCK"/>
    <property type="match status" value="1"/>
</dbReference>
<dbReference type="CDD" id="cd08679">
    <property type="entry name" value="C2_DOCK180_related"/>
    <property type="match status" value="1"/>
</dbReference>
<dbReference type="STRING" id="698492.A0A0E9N8H4"/>
<reference evidence="9 10" key="1">
    <citation type="journal article" date="2011" name="J. Gen. Appl. Microbiol.">
        <title>Draft genome sequencing of the enigmatic yeast Saitoella complicata.</title>
        <authorList>
            <person name="Nishida H."/>
            <person name="Hamamoto M."/>
            <person name="Sugiyama J."/>
        </authorList>
    </citation>
    <scope>NUCLEOTIDE SEQUENCE [LARGE SCALE GENOMIC DNA]</scope>
    <source>
        <strain evidence="9 10">NRRL Y-17804</strain>
    </source>
</reference>
<dbReference type="InterPro" id="IPR035892">
    <property type="entry name" value="C2_domain_sf"/>
</dbReference>
<dbReference type="Gene3D" id="1.25.40.410">
    <property type="match status" value="1"/>
</dbReference>
<evidence type="ECO:0000256" key="2">
    <source>
        <dbReference type="ARBA" id="ARBA00022490"/>
    </source>
</evidence>
<dbReference type="OMA" id="KPFHHSG"/>
<dbReference type="Pfam" id="PF16172">
    <property type="entry name" value="DOCK_N"/>
    <property type="match status" value="1"/>
</dbReference>
<dbReference type="Proteomes" id="UP000033140">
    <property type="component" value="Unassembled WGS sequence"/>
</dbReference>
<reference evidence="9 10" key="2">
    <citation type="journal article" date="2014" name="J. Gen. Appl. Microbiol.">
        <title>The early diverging ascomycetous budding yeast Saitoella complicata has three histone deacetylases belonging to the Clr6, Hos2, and Rpd3 lineages.</title>
        <authorList>
            <person name="Nishida H."/>
            <person name="Matsumoto T."/>
            <person name="Kondo S."/>
            <person name="Hamamoto M."/>
            <person name="Yoshikawa H."/>
        </authorList>
    </citation>
    <scope>NUCLEOTIDE SEQUENCE [LARGE SCALE GENOMIC DNA]</scope>
    <source>
        <strain evidence="9 10">NRRL Y-17804</strain>
    </source>
</reference>
<keyword evidence="4" id="KW-0344">Guanine-nucleotide releasing factor</keyword>
<keyword evidence="2" id="KW-0963">Cytoplasm</keyword>
<dbReference type="InterPro" id="IPR026791">
    <property type="entry name" value="DOCK"/>
</dbReference>
<evidence type="ECO:0000259" key="8">
    <source>
        <dbReference type="PROSITE" id="PS51651"/>
    </source>
</evidence>
<dbReference type="GO" id="GO:0005085">
    <property type="term" value="F:guanyl-nucleotide exchange factor activity"/>
    <property type="evidence" value="ECO:0007669"/>
    <property type="project" value="UniProtKB-KW"/>
</dbReference>
<gene>
    <name evidence="9" type="ORF">G7K_0438-t2</name>
</gene>
<dbReference type="GO" id="GO:0031267">
    <property type="term" value="F:small GTPase binding"/>
    <property type="evidence" value="ECO:0007669"/>
    <property type="project" value="TreeGrafter"/>
</dbReference>
<dbReference type="PANTHER" id="PTHR45653">
    <property type="entry name" value="DEDICATOR OF CYTOKINESIS"/>
    <property type="match status" value="1"/>
</dbReference>
<dbReference type="EMBL" id="BACD03000002">
    <property type="protein sequence ID" value="GAO46202.1"/>
    <property type="molecule type" value="Genomic_DNA"/>
</dbReference>
<dbReference type="GO" id="GO:0005886">
    <property type="term" value="C:plasma membrane"/>
    <property type="evidence" value="ECO:0007669"/>
    <property type="project" value="TreeGrafter"/>
</dbReference>
<name>A0A0E9N8H4_SAICN</name>
<protein>
    <submittedName>
        <fullName evidence="9">Uncharacterized protein</fullName>
    </submittedName>
</protein>
<comment type="subcellular location">
    <subcellularLocation>
        <location evidence="1">Cytoplasm</location>
    </subcellularLocation>
</comment>
<keyword evidence="10" id="KW-1185">Reference proteome</keyword>
<accession>A0A0E9N8H4</accession>
<dbReference type="InterPro" id="IPR043161">
    <property type="entry name" value="DOCK_C_lobe_A"/>
</dbReference>
<feature type="region of interest" description="Disordered" evidence="6">
    <location>
        <begin position="385"/>
        <end position="478"/>
    </location>
</feature>
<dbReference type="InterPro" id="IPR043162">
    <property type="entry name" value="DOCK_C_lobe_C"/>
</dbReference>
<dbReference type="InterPro" id="IPR032376">
    <property type="entry name" value="DOCK_N"/>
</dbReference>
<feature type="region of interest" description="Disordered" evidence="6">
    <location>
        <begin position="2198"/>
        <end position="2271"/>
    </location>
</feature>
<dbReference type="InterPro" id="IPR016024">
    <property type="entry name" value="ARM-type_fold"/>
</dbReference>
<organism evidence="9 10">
    <name type="scientific">Saitoella complicata (strain BCRC 22490 / CBS 7301 / JCM 7358 / NBRC 10748 / NRRL Y-17804)</name>
    <dbReference type="NCBI Taxonomy" id="698492"/>
    <lineage>
        <taxon>Eukaryota</taxon>
        <taxon>Fungi</taxon>
        <taxon>Dikarya</taxon>
        <taxon>Ascomycota</taxon>
        <taxon>Taphrinomycotina</taxon>
        <taxon>Taphrinomycotina incertae sedis</taxon>
        <taxon>Saitoella</taxon>
    </lineage>
</organism>
<feature type="region of interest" description="Disordered" evidence="6">
    <location>
        <begin position="742"/>
        <end position="764"/>
    </location>
</feature>
<evidence type="ECO:0000313" key="9">
    <source>
        <dbReference type="EMBL" id="GAO46202.1"/>
    </source>
</evidence>
<dbReference type="InterPro" id="IPR046770">
    <property type="entry name" value="DOCKER_Lobe_B"/>
</dbReference>
<evidence type="ECO:0000313" key="10">
    <source>
        <dbReference type="Proteomes" id="UP000033140"/>
    </source>
</evidence>
<evidence type="ECO:0000256" key="4">
    <source>
        <dbReference type="ARBA" id="ARBA00022658"/>
    </source>
</evidence>
<dbReference type="PROSITE" id="PS51651">
    <property type="entry name" value="DOCKER"/>
    <property type="match status" value="1"/>
</dbReference>
<dbReference type="InterPro" id="IPR046773">
    <property type="entry name" value="DOCKER_Lobe_C"/>
</dbReference>
<dbReference type="Pfam" id="PF20421">
    <property type="entry name" value="DHR-2_Lobe_C"/>
    <property type="match status" value="1"/>
</dbReference>
<proteinExistence type="inferred from homology"/>
<dbReference type="Gene3D" id="2.60.40.150">
    <property type="entry name" value="C2 domain"/>
    <property type="match status" value="1"/>
</dbReference>
<evidence type="ECO:0000256" key="1">
    <source>
        <dbReference type="ARBA" id="ARBA00004496"/>
    </source>
</evidence>
<evidence type="ECO:0000256" key="6">
    <source>
        <dbReference type="SAM" id="MobiDB-lite"/>
    </source>
</evidence>
<dbReference type="GO" id="GO:0005737">
    <property type="term" value="C:cytoplasm"/>
    <property type="evidence" value="ECO:0007669"/>
    <property type="project" value="UniProtKB-SubCell"/>
</dbReference>